<comment type="caution">
    <text evidence="3">The sequence shown here is derived from an EMBL/GenBank/DDBJ whole genome shotgun (WGS) entry which is preliminary data.</text>
</comment>
<dbReference type="InterPro" id="IPR052906">
    <property type="entry name" value="Type_IV_Methyl-Rstrct_Enzyme"/>
</dbReference>
<proteinExistence type="predicted"/>
<name>A0A2S4N997_9FLAO</name>
<dbReference type="Proteomes" id="UP000237056">
    <property type="component" value="Unassembled WGS sequence"/>
</dbReference>
<evidence type="ECO:0000259" key="2">
    <source>
        <dbReference type="Pfam" id="PF14338"/>
    </source>
</evidence>
<dbReference type="SUPFAM" id="SSF52980">
    <property type="entry name" value="Restriction endonuclease-like"/>
    <property type="match status" value="1"/>
</dbReference>
<sequence>MPKPIAPTKMSAMKTLYAAFEALIENNGELPRKELIEKITQKVTFENWELERYESNGQLKWLTIFLFYSIDCLKAGWITKNKGIWYITDQGRSAYKLGKEQLLEKAGIAYREWRTSNGKIKDTHTEETEDIDVTDTQIQQATIDELTAQANEGIGKYLDTIDEYIFQDLCAALIRVMGYHIDFIAPRGKDGGIDIVAYKDPLGFEKPRLKIQVKKRIETNKNNTDEIKILKSVLHKGEDIGIFITGSTFTKDARTFARLSDIHIKLIDRTDLIELWKSNYSRLTDAEKLLLPLQPIYFLGSND</sequence>
<evidence type="ECO:0000313" key="4">
    <source>
        <dbReference type="Proteomes" id="UP000237056"/>
    </source>
</evidence>
<dbReference type="OrthoDB" id="9803736at2"/>
<dbReference type="GO" id="GO:0009307">
    <property type="term" value="P:DNA restriction-modification system"/>
    <property type="evidence" value="ECO:0007669"/>
    <property type="project" value="InterPro"/>
</dbReference>
<dbReference type="InterPro" id="IPR025745">
    <property type="entry name" value="Mrr-like_N_dom"/>
</dbReference>
<protein>
    <submittedName>
        <fullName evidence="3">Restriction system protein</fullName>
    </submittedName>
</protein>
<dbReference type="Pfam" id="PF14338">
    <property type="entry name" value="Mrr_N"/>
    <property type="match status" value="1"/>
</dbReference>
<gene>
    <name evidence="3" type="ORF">Q361_105173</name>
</gene>
<organism evidence="3 4">
    <name type="scientific">Flavobacterium croceum DSM 17960</name>
    <dbReference type="NCBI Taxonomy" id="1121886"/>
    <lineage>
        <taxon>Bacteria</taxon>
        <taxon>Pseudomonadati</taxon>
        <taxon>Bacteroidota</taxon>
        <taxon>Flavobacteriia</taxon>
        <taxon>Flavobacteriales</taxon>
        <taxon>Flavobacteriaceae</taxon>
        <taxon>Flavobacterium</taxon>
    </lineage>
</organism>
<dbReference type="GO" id="GO:0015666">
    <property type="term" value="F:restriction endodeoxyribonuclease activity"/>
    <property type="evidence" value="ECO:0007669"/>
    <property type="project" value="TreeGrafter"/>
</dbReference>
<feature type="domain" description="Restriction endonuclease type IV Mrr" evidence="1">
    <location>
        <begin position="158"/>
        <end position="275"/>
    </location>
</feature>
<dbReference type="InterPro" id="IPR011856">
    <property type="entry name" value="tRNA_endonuc-like_dom_sf"/>
</dbReference>
<feature type="domain" description="Restriction system protein Mrr-like N-terminal" evidence="2">
    <location>
        <begin position="19"/>
        <end position="94"/>
    </location>
</feature>
<dbReference type="PANTHER" id="PTHR30015:SF7">
    <property type="entry name" value="TYPE IV METHYL-DIRECTED RESTRICTION ENZYME ECOKMRR"/>
    <property type="match status" value="1"/>
</dbReference>
<evidence type="ECO:0000313" key="3">
    <source>
        <dbReference type="EMBL" id="POS02278.1"/>
    </source>
</evidence>
<evidence type="ECO:0000259" key="1">
    <source>
        <dbReference type="Pfam" id="PF04471"/>
    </source>
</evidence>
<keyword evidence="4" id="KW-1185">Reference proteome</keyword>
<dbReference type="PANTHER" id="PTHR30015">
    <property type="entry name" value="MRR RESTRICTION SYSTEM PROTEIN"/>
    <property type="match status" value="1"/>
</dbReference>
<reference evidence="3 4" key="1">
    <citation type="submission" date="2018-01" db="EMBL/GenBank/DDBJ databases">
        <title>Genomic Encyclopedia of Type Strains, Phase I: the one thousand microbial genomes (KMG-I) project.</title>
        <authorList>
            <person name="Goeker M."/>
        </authorList>
    </citation>
    <scope>NUCLEOTIDE SEQUENCE [LARGE SCALE GENOMIC DNA]</scope>
    <source>
        <strain evidence="3 4">DSM 17960</strain>
    </source>
</reference>
<dbReference type="EMBL" id="PQNY01000005">
    <property type="protein sequence ID" value="POS02278.1"/>
    <property type="molecule type" value="Genomic_DNA"/>
</dbReference>
<dbReference type="GO" id="GO:0003677">
    <property type="term" value="F:DNA binding"/>
    <property type="evidence" value="ECO:0007669"/>
    <property type="project" value="InterPro"/>
</dbReference>
<dbReference type="InterPro" id="IPR007560">
    <property type="entry name" value="Restrct_endonuc_IV_Mrr"/>
</dbReference>
<dbReference type="Gene3D" id="3.40.1350.10">
    <property type="match status" value="1"/>
</dbReference>
<dbReference type="InterPro" id="IPR011335">
    <property type="entry name" value="Restrct_endonuc-II-like"/>
</dbReference>
<dbReference type="RefSeq" id="WP_103725712.1">
    <property type="nucleotide sequence ID" value="NZ_PQNY01000005.1"/>
</dbReference>
<accession>A0A2S4N997</accession>
<dbReference type="AlphaFoldDB" id="A0A2S4N997"/>
<dbReference type="Pfam" id="PF04471">
    <property type="entry name" value="Mrr_cat"/>
    <property type="match status" value="1"/>
</dbReference>